<dbReference type="Proteomes" id="UP000190774">
    <property type="component" value="Unassembled WGS sequence"/>
</dbReference>
<keyword evidence="1" id="KW-0677">Repeat</keyword>
<keyword evidence="4" id="KW-1133">Transmembrane helix</keyword>
<gene>
    <name evidence="6" type="ORF">SAMN02745166_04559</name>
</gene>
<feature type="domain" description="CBS" evidence="5">
    <location>
        <begin position="267"/>
        <end position="323"/>
    </location>
</feature>
<dbReference type="SUPFAM" id="SSF54631">
    <property type="entry name" value="CBS-domain pair"/>
    <property type="match status" value="1"/>
</dbReference>
<evidence type="ECO:0000256" key="1">
    <source>
        <dbReference type="ARBA" id="ARBA00022737"/>
    </source>
</evidence>
<dbReference type="PROSITE" id="PS51371">
    <property type="entry name" value="CBS"/>
    <property type="match status" value="1"/>
</dbReference>
<dbReference type="GO" id="GO:0050660">
    <property type="term" value="F:flavin adenine dinucleotide binding"/>
    <property type="evidence" value="ECO:0007669"/>
    <property type="project" value="InterPro"/>
</dbReference>
<evidence type="ECO:0000256" key="2">
    <source>
        <dbReference type="ARBA" id="ARBA00023122"/>
    </source>
</evidence>
<feature type="transmembrane region" description="Helical" evidence="4">
    <location>
        <begin position="93"/>
        <end position="110"/>
    </location>
</feature>
<feature type="transmembrane region" description="Helical" evidence="4">
    <location>
        <begin position="63"/>
        <end position="81"/>
    </location>
</feature>
<dbReference type="Gene3D" id="3.30.465.10">
    <property type="match status" value="1"/>
</dbReference>
<reference evidence="7" key="1">
    <citation type="submission" date="2017-02" db="EMBL/GenBank/DDBJ databases">
        <authorList>
            <person name="Varghese N."/>
            <person name="Submissions S."/>
        </authorList>
    </citation>
    <scope>NUCLEOTIDE SEQUENCE [LARGE SCALE GENOMIC DNA]</scope>
    <source>
        <strain evidence="7">ATCC 700200</strain>
    </source>
</reference>
<dbReference type="GO" id="GO:0005886">
    <property type="term" value="C:plasma membrane"/>
    <property type="evidence" value="ECO:0007669"/>
    <property type="project" value="TreeGrafter"/>
</dbReference>
<dbReference type="SUPFAM" id="SSF56176">
    <property type="entry name" value="FAD-binding/transporter-associated domain-like"/>
    <property type="match status" value="1"/>
</dbReference>
<dbReference type="Pfam" id="PF03471">
    <property type="entry name" value="CorC_HlyC"/>
    <property type="match status" value="1"/>
</dbReference>
<proteinExistence type="predicted"/>
<keyword evidence="4" id="KW-0812">Transmembrane</keyword>
<dbReference type="RefSeq" id="WP_078815684.1">
    <property type="nucleotide sequence ID" value="NZ_FUYE01000021.1"/>
</dbReference>
<organism evidence="6 7">
    <name type="scientific">Prosthecobacter debontii</name>
    <dbReference type="NCBI Taxonomy" id="48467"/>
    <lineage>
        <taxon>Bacteria</taxon>
        <taxon>Pseudomonadati</taxon>
        <taxon>Verrucomicrobiota</taxon>
        <taxon>Verrucomicrobiia</taxon>
        <taxon>Verrucomicrobiales</taxon>
        <taxon>Verrucomicrobiaceae</taxon>
        <taxon>Prosthecobacter</taxon>
    </lineage>
</organism>
<protein>
    <submittedName>
        <fullName evidence="6">Hemolysin, contains CBS domains</fullName>
    </submittedName>
</protein>
<dbReference type="EMBL" id="FUYE01000021">
    <property type="protein sequence ID" value="SKB06856.1"/>
    <property type="molecule type" value="Genomic_DNA"/>
</dbReference>
<dbReference type="Gene3D" id="3.90.1280.20">
    <property type="match status" value="1"/>
</dbReference>
<dbReference type="STRING" id="48467.SAMN02745166_04559"/>
<dbReference type="InterPro" id="IPR016169">
    <property type="entry name" value="FAD-bd_PCMH_sub2"/>
</dbReference>
<keyword evidence="2 3" id="KW-0129">CBS domain</keyword>
<dbReference type="InterPro" id="IPR036318">
    <property type="entry name" value="FAD-bd_PCMH-like_sf"/>
</dbReference>
<evidence type="ECO:0000259" key="5">
    <source>
        <dbReference type="PROSITE" id="PS51371"/>
    </source>
</evidence>
<dbReference type="PANTHER" id="PTHR22777">
    <property type="entry name" value="HEMOLYSIN-RELATED"/>
    <property type="match status" value="1"/>
</dbReference>
<name>A0A1T4YYP9_9BACT</name>
<dbReference type="PANTHER" id="PTHR22777:SF30">
    <property type="entry name" value="UPF0053 PROTEIN YEGH"/>
    <property type="match status" value="1"/>
</dbReference>
<dbReference type="SMART" id="SM01091">
    <property type="entry name" value="CorC_HlyC"/>
    <property type="match status" value="1"/>
</dbReference>
<dbReference type="AlphaFoldDB" id="A0A1T4YYP9"/>
<dbReference type="InterPro" id="IPR046342">
    <property type="entry name" value="CBS_dom_sf"/>
</dbReference>
<dbReference type="InterPro" id="IPR002550">
    <property type="entry name" value="CNNM"/>
</dbReference>
<dbReference type="OrthoDB" id="179699at2"/>
<sequence length="420" mass="46373">MSFIFSVIAYLALLSLLAIISATETAIHMARDLELQADRAREGVARKLRRIVANPFVQLHRTLLLSATLNLALAALGLHLVSGPMVTFGWNPWIAASLLFIGTVLIGDMMPKFLAARSPSAVLLGSLRMLNPLRSVLDPISTLADRSTEALIRRIVPQRVKTRLPITLDEFETLVEMREEQGLLDSAEASMIREALEIERLTVRDCMVPRVDLTLMSAFEKPEKNAAVLEQSAERYVVVYGENPDVVEGIIDTVAWRLAGRPAWANMLRPVAFVPETMPVLDVLDEHLQSSPQPVLIVDEYGGLEGMIGQDEIADWLLYEAAPWQGEGAEIRDLGNGRYLLEGGTRLDDVAEELQIALPASGGLDTIGGLVFNLLGHQPKPGERVHLDEADLKVRRVVRARILQVELRLKKPTLVEALES</sequence>
<dbReference type="Pfam" id="PF00571">
    <property type="entry name" value="CBS"/>
    <property type="match status" value="1"/>
</dbReference>
<evidence type="ECO:0000313" key="7">
    <source>
        <dbReference type="Proteomes" id="UP000190774"/>
    </source>
</evidence>
<keyword evidence="4" id="KW-0472">Membrane</keyword>
<dbReference type="Pfam" id="PF01595">
    <property type="entry name" value="CNNM"/>
    <property type="match status" value="1"/>
</dbReference>
<dbReference type="InterPro" id="IPR000644">
    <property type="entry name" value="CBS_dom"/>
</dbReference>
<keyword evidence="7" id="KW-1185">Reference proteome</keyword>
<dbReference type="InterPro" id="IPR005170">
    <property type="entry name" value="Transptr-assoc_dom"/>
</dbReference>
<evidence type="ECO:0000313" key="6">
    <source>
        <dbReference type="EMBL" id="SKB06856.1"/>
    </source>
</evidence>
<evidence type="ECO:0000256" key="3">
    <source>
        <dbReference type="PROSITE-ProRule" id="PRU00703"/>
    </source>
</evidence>
<accession>A0A1T4YYP9</accession>
<evidence type="ECO:0000256" key="4">
    <source>
        <dbReference type="SAM" id="Phobius"/>
    </source>
</evidence>
<dbReference type="Gene3D" id="3.10.580.10">
    <property type="entry name" value="CBS-domain"/>
    <property type="match status" value="1"/>
</dbReference>